<evidence type="ECO:0000313" key="3">
    <source>
        <dbReference type="EMBL" id="TCN66460.1"/>
    </source>
</evidence>
<name>A0A4V2RP66_9BACT</name>
<evidence type="ECO:0000256" key="1">
    <source>
        <dbReference type="ARBA" id="ARBA00005953"/>
    </source>
</evidence>
<gene>
    <name evidence="3" type="ORF">CLV25_10989</name>
</gene>
<sequence>MEQVFELEMQVRDYECDLQGIVNNAVYQNYLEHCRHKFLHEIGLNFAQLHNDGIDAVVIRVEMDYKQSLRPDDHFIVRLTMRKEGNLRFVFNQDIVKKDDGKLAIKAKVFAVLTKNGRPIAPSIVEEALRAKGYSFE</sequence>
<dbReference type="Pfam" id="PF13279">
    <property type="entry name" value="4HBT_2"/>
    <property type="match status" value="1"/>
</dbReference>
<comment type="caution">
    <text evidence="3">The sequence shown here is derived from an EMBL/GenBank/DDBJ whole genome shotgun (WGS) entry which is preliminary data.</text>
</comment>
<dbReference type="AlphaFoldDB" id="A0A4V2RP66"/>
<dbReference type="RefSeq" id="WP_131839584.1">
    <property type="nucleotide sequence ID" value="NZ_SLWB01000009.1"/>
</dbReference>
<dbReference type="PANTHER" id="PTHR31793:SF27">
    <property type="entry name" value="NOVEL THIOESTERASE SUPERFAMILY DOMAIN AND SAPOSIN A-TYPE DOMAIN CONTAINING PROTEIN (0610012H03RIK)"/>
    <property type="match status" value="1"/>
</dbReference>
<dbReference type="GO" id="GO:0047617">
    <property type="term" value="F:fatty acyl-CoA hydrolase activity"/>
    <property type="evidence" value="ECO:0007669"/>
    <property type="project" value="TreeGrafter"/>
</dbReference>
<keyword evidence="4" id="KW-1185">Reference proteome</keyword>
<dbReference type="PIRSF" id="PIRSF003230">
    <property type="entry name" value="YbgC"/>
    <property type="match status" value="1"/>
</dbReference>
<accession>A0A4V2RP66</accession>
<dbReference type="Proteomes" id="UP000294830">
    <property type="component" value="Unassembled WGS sequence"/>
</dbReference>
<dbReference type="InterPro" id="IPR050563">
    <property type="entry name" value="4-hydroxybenzoyl-CoA_TE"/>
</dbReference>
<keyword evidence="2 3" id="KW-0378">Hydrolase</keyword>
<dbReference type="InterPro" id="IPR006684">
    <property type="entry name" value="YbgC/YbaW"/>
</dbReference>
<dbReference type="InterPro" id="IPR029069">
    <property type="entry name" value="HotDog_dom_sf"/>
</dbReference>
<dbReference type="EMBL" id="SLWB01000009">
    <property type="protein sequence ID" value="TCN66460.1"/>
    <property type="molecule type" value="Genomic_DNA"/>
</dbReference>
<dbReference type="OrthoDB" id="9799036at2"/>
<dbReference type="Gene3D" id="3.10.129.10">
    <property type="entry name" value="Hotdog Thioesterase"/>
    <property type="match status" value="1"/>
</dbReference>
<reference evidence="3 4" key="1">
    <citation type="submission" date="2019-03" db="EMBL/GenBank/DDBJ databases">
        <title>Genomic Encyclopedia of Archaeal and Bacterial Type Strains, Phase II (KMG-II): from individual species to whole genera.</title>
        <authorList>
            <person name="Goeker M."/>
        </authorList>
    </citation>
    <scope>NUCLEOTIDE SEQUENCE [LARGE SCALE GENOMIC DNA]</scope>
    <source>
        <strain evidence="3 4">RL-C</strain>
    </source>
</reference>
<comment type="similarity">
    <text evidence="1">Belongs to the 4-hydroxybenzoyl-CoA thioesterase family.</text>
</comment>
<protein>
    <submittedName>
        <fullName evidence="3">Acyl-CoA thioester hydrolase</fullName>
    </submittedName>
</protein>
<dbReference type="SUPFAM" id="SSF54637">
    <property type="entry name" value="Thioesterase/thiol ester dehydrase-isomerase"/>
    <property type="match status" value="1"/>
</dbReference>
<proteinExistence type="inferred from homology"/>
<dbReference type="CDD" id="cd00586">
    <property type="entry name" value="4HBT"/>
    <property type="match status" value="1"/>
</dbReference>
<organism evidence="3 4">
    <name type="scientific">Acetobacteroides hydrogenigenes</name>
    <dbReference type="NCBI Taxonomy" id="979970"/>
    <lineage>
        <taxon>Bacteria</taxon>
        <taxon>Pseudomonadati</taxon>
        <taxon>Bacteroidota</taxon>
        <taxon>Bacteroidia</taxon>
        <taxon>Bacteroidales</taxon>
        <taxon>Rikenellaceae</taxon>
        <taxon>Acetobacteroides</taxon>
    </lineage>
</organism>
<evidence type="ECO:0000256" key="2">
    <source>
        <dbReference type="ARBA" id="ARBA00022801"/>
    </source>
</evidence>
<dbReference type="PANTHER" id="PTHR31793">
    <property type="entry name" value="4-HYDROXYBENZOYL-COA THIOESTERASE FAMILY MEMBER"/>
    <property type="match status" value="1"/>
</dbReference>
<evidence type="ECO:0000313" key="4">
    <source>
        <dbReference type="Proteomes" id="UP000294830"/>
    </source>
</evidence>